<organism evidence="1 2">
    <name type="scientific">Dialister invisus</name>
    <dbReference type="NCBI Taxonomy" id="218538"/>
    <lineage>
        <taxon>Bacteria</taxon>
        <taxon>Bacillati</taxon>
        <taxon>Bacillota</taxon>
        <taxon>Negativicutes</taxon>
        <taxon>Veillonellales</taxon>
        <taxon>Veillonellaceae</taxon>
        <taxon>Dialister</taxon>
    </lineage>
</organism>
<dbReference type="AlphaFoldDB" id="A0A930FPI9"/>
<dbReference type="Proteomes" id="UP000757890">
    <property type="component" value="Unassembled WGS sequence"/>
</dbReference>
<protein>
    <submittedName>
        <fullName evidence="1">Uncharacterized protein</fullName>
    </submittedName>
</protein>
<proteinExistence type="predicted"/>
<dbReference type="EMBL" id="JABZMK010000053">
    <property type="protein sequence ID" value="MBF1129779.1"/>
    <property type="molecule type" value="Genomic_DNA"/>
</dbReference>
<name>A0A930FPI9_9FIRM</name>
<accession>A0A930FPI9</accession>
<evidence type="ECO:0000313" key="2">
    <source>
        <dbReference type="Proteomes" id="UP000757890"/>
    </source>
</evidence>
<evidence type="ECO:0000313" key="1">
    <source>
        <dbReference type="EMBL" id="MBF1129779.1"/>
    </source>
</evidence>
<comment type="caution">
    <text evidence="1">The sequence shown here is derived from an EMBL/GenBank/DDBJ whole genome shotgun (WGS) entry which is preliminary data.</text>
</comment>
<gene>
    <name evidence="1" type="ORF">HXL70_07035</name>
</gene>
<reference evidence="1" key="1">
    <citation type="submission" date="2020-04" db="EMBL/GenBank/DDBJ databases">
        <title>Deep metagenomics examines the oral microbiome during advanced dental caries in children, revealing novel taxa and co-occurrences with host molecules.</title>
        <authorList>
            <person name="Baker J.L."/>
            <person name="Morton J.T."/>
            <person name="Dinis M."/>
            <person name="Alvarez R."/>
            <person name="Tran N.C."/>
            <person name="Knight R."/>
            <person name="Edlund A."/>
        </authorList>
    </citation>
    <scope>NUCLEOTIDE SEQUENCE</scope>
    <source>
        <strain evidence="1">JCVI_32_bin.14</strain>
    </source>
</reference>
<sequence>MTHGLQVFNSNGDVITDLTKRFAKIIEKKTVTGTGEINVADYGAPNNRFWYFIVSPSTSDTEEIFPVLRITDQGRKIIWKGIGEPLTFYFGVY</sequence>